<evidence type="ECO:0000313" key="2">
    <source>
        <dbReference type="Proteomes" id="UP000541444"/>
    </source>
</evidence>
<comment type="caution">
    <text evidence="1">The sequence shown here is derived from an EMBL/GenBank/DDBJ whole genome shotgun (WGS) entry which is preliminary data.</text>
</comment>
<reference evidence="1 2" key="1">
    <citation type="journal article" date="2020" name="IScience">
        <title>Genome Sequencing of the Endangered Kingdonia uniflora (Circaeasteraceae, Ranunculales) Reveals Potential Mechanisms of Evolutionary Specialization.</title>
        <authorList>
            <person name="Sun Y."/>
            <person name="Deng T."/>
            <person name="Zhang A."/>
            <person name="Moore M.J."/>
            <person name="Landis J.B."/>
            <person name="Lin N."/>
            <person name="Zhang H."/>
            <person name="Zhang X."/>
            <person name="Huang J."/>
            <person name="Zhang X."/>
            <person name="Sun H."/>
            <person name="Wang H."/>
        </authorList>
    </citation>
    <scope>NUCLEOTIDE SEQUENCE [LARGE SCALE GENOMIC DNA]</scope>
    <source>
        <strain evidence="1">TB1705</strain>
        <tissue evidence="1">Leaf</tissue>
    </source>
</reference>
<protein>
    <submittedName>
        <fullName evidence="1">Uncharacterized protein</fullName>
    </submittedName>
</protein>
<keyword evidence="2" id="KW-1185">Reference proteome</keyword>
<accession>A0A7J7L2G4</accession>
<organism evidence="1 2">
    <name type="scientific">Kingdonia uniflora</name>
    <dbReference type="NCBI Taxonomy" id="39325"/>
    <lineage>
        <taxon>Eukaryota</taxon>
        <taxon>Viridiplantae</taxon>
        <taxon>Streptophyta</taxon>
        <taxon>Embryophyta</taxon>
        <taxon>Tracheophyta</taxon>
        <taxon>Spermatophyta</taxon>
        <taxon>Magnoliopsida</taxon>
        <taxon>Ranunculales</taxon>
        <taxon>Circaeasteraceae</taxon>
        <taxon>Kingdonia</taxon>
    </lineage>
</organism>
<gene>
    <name evidence="1" type="ORF">GIB67_020056</name>
</gene>
<dbReference type="PANTHER" id="PTHR32387">
    <property type="entry name" value="WU:FJ29H11"/>
    <property type="match status" value="1"/>
</dbReference>
<dbReference type="PANTHER" id="PTHR32387:SF11">
    <property type="entry name" value="PROTEIN NO VEIN C-TERMINAL DOMAIN-CONTAINING PROTEIN"/>
    <property type="match status" value="1"/>
</dbReference>
<evidence type="ECO:0000313" key="1">
    <source>
        <dbReference type="EMBL" id="KAF6136734.1"/>
    </source>
</evidence>
<sequence>MAQVFKSLPVQTSSYPVLHEIRESIKTKSQALTIMPCVVSDKKTFCKPADARRILPEFRKLLVQMSKDGVPLTDISSLGKAIMHSSLDLNEYSEVLDFLGFQAVRDGYRWYSKCFVECNFILKASKNMYMNIFCFIANNERVVSFDSFKNIPLVKYIDRDGKVALCTLAKMKQGNCPVSVCYFGDIEEHAWLSKWNMELGLPNIWFVLPTCTQKALYLLKIMDSKLIISYAHFLYHSEKQHFLEEMNVVNSCRAMPLIDGSGQAHVLRYITIVPASGSKWAKLFGSSNPFSQYKYVDIGDVYSESCHLCGEFTPKKALIEFVTNHTRAVNLPELQPPNVVLQVASSPLNREQAFLLLDWSSGLESVKQGKWMKTSEGYMVPCKSIILPSKVDPQAVLRITDLPVVDEIFYESKFSYFLPELELLGVVVDLEKAYKLIADIFKFPAETSTMTRDSVFLLLMIDT</sequence>
<dbReference type="Proteomes" id="UP000541444">
    <property type="component" value="Unassembled WGS sequence"/>
</dbReference>
<name>A0A7J7L2G4_9MAGN</name>
<dbReference type="AlphaFoldDB" id="A0A7J7L2G4"/>
<dbReference type="EMBL" id="JACGCM010002681">
    <property type="protein sequence ID" value="KAF6136734.1"/>
    <property type="molecule type" value="Genomic_DNA"/>
</dbReference>
<dbReference type="OrthoDB" id="1262810at2759"/>
<dbReference type="InterPro" id="IPR052957">
    <property type="entry name" value="Auxin_embryo_med"/>
</dbReference>
<proteinExistence type="predicted"/>